<reference evidence="7 8" key="1">
    <citation type="submission" date="2019-09" db="EMBL/GenBank/DDBJ databases">
        <title>Isolation of a novel species in the genus Cupriavidus from patients with sepsis using whole genome sequencing.</title>
        <authorList>
            <person name="Kweon O.J."/>
            <person name="Lee M.-K."/>
        </authorList>
    </citation>
    <scope>NUCLEOTIDE SEQUENCE [LARGE SCALE GENOMIC DNA]</scope>
    <source>
        <strain evidence="7 8">MKL-01</strain>
    </source>
</reference>
<evidence type="ECO:0000313" key="8">
    <source>
        <dbReference type="Proteomes" id="UP000324324"/>
    </source>
</evidence>
<evidence type="ECO:0000256" key="2">
    <source>
        <dbReference type="ARBA" id="ARBA00023015"/>
    </source>
</evidence>
<evidence type="ECO:0000256" key="1">
    <source>
        <dbReference type="ARBA" id="ARBA00009437"/>
    </source>
</evidence>
<dbReference type="GO" id="GO:0032993">
    <property type="term" value="C:protein-DNA complex"/>
    <property type="evidence" value="ECO:0007669"/>
    <property type="project" value="TreeGrafter"/>
</dbReference>
<protein>
    <submittedName>
        <fullName evidence="7">LysR family transcriptional regulator</fullName>
    </submittedName>
</protein>
<feature type="domain" description="HTH lysR-type" evidence="6">
    <location>
        <begin position="1"/>
        <end position="58"/>
    </location>
</feature>
<comment type="caution">
    <text evidence="7">The sequence shown here is derived from an EMBL/GenBank/DDBJ whole genome shotgun (WGS) entry which is preliminary data.</text>
</comment>
<feature type="compositionally biased region" description="Gly residues" evidence="5">
    <location>
        <begin position="181"/>
        <end position="199"/>
    </location>
</feature>
<dbReference type="InterPro" id="IPR005119">
    <property type="entry name" value="LysR_subst-bd"/>
</dbReference>
<dbReference type="InterPro" id="IPR036388">
    <property type="entry name" value="WH-like_DNA-bd_sf"/>
</dbReference>
<dbReference type="AlphaFoldDB" id="A0A5M8B889"/>
<comment type="similarity">
    <text evidence="1">Belongs to the LysR transcriptional regulatory family.</text>
</comment>
<dbReference type="InterPro" id="IPR000847">
    <property type="entry name" value="LysR_HTH_N"/>
</dbReference>
<sequence>MELRHLRYFQTVARELNVTRAAALLHIAQPPLSRQIRQFEDELGVPLFERVGRGLRLTEAGRFLLEQSLQLTQRLDEMIEGTRRIGRNEKRWFGIGFVPSVLYGVLPDLIRELRADQSEVEVGLTEMISVQQLEALKSGRIDLGFGRLALSDPAIVQQVVMAEPLVAALPARAAPREGEGGDGGGRGRVGGDGRGGGDGPMAPAELARRGLILYPARPRPSYADHVLSLFRAQGLQPRVVQEANELQTALGLVAAGLGITLVPASVQRLHRDDVRYCPIDAPGFVSPVIMSYRAGDASPFLARAVAWVRRQAEASG</sequence>
<dbReference type="Gene3D" id="1.10.10.10">
    <property type="entry name" value="Winged helix-like DNA-binding domain superfamily/Winged helix DNA-binding domain"/>
    <property type="match status" value="1"/>
</dbReference>
<evidence type="ECO:0000259" key="6">
    <source>
        <dbReference type="PROSITE" id="PS50931"/>
    </source>
</evidence>
<dbReference type="FunFam" id="1.10.10.10:FF:000001">
    <property type="entry name" value="LysR family transcriptional regulator"/>
    <property type="match status" value="1"/>
</dbReference>
<dbReference type="SUPFAM" id="SSF46785">
    <property type="entry name" value="Winged helix' DNA-binding domain"/>
    <property type="match status" value="1"/>
</dbReference>
<dbReference type="PANTHER" id="PTHR30346">
    <property type="entry name" value="TRANSCRIPTIONAL DUAL REGULATOR HCAR-RELATED"/>
    <property type="match status" value="1"/>
</dbReference>
<dbReference type="InterPro" id="IPR036390">
    <property type="entry name" value="WH_DNA-bd_sf"/>
</dbReference>
<evidence type="ECO:0000256" key="4">
    <source>
        <dbReference type="ARBA" id="ARBA00023163"/>
    </source>
</evidence>
<dbReference type="Proteomes" id="UP000324324">
    <property type="component" value="Unassembled WGS sequence"/>
</dbReference>
<feature type="region of interest" description="Disordered" evidence="5">
    <location>
        <begin position="173"/>
        <end position="201"/>
    </location>
</feature>
<dbReference type="Pfam" id="PF00126">
    <property type="entry name" value="HTH_1"/>
    <property type="match status" value="1"/>
</dbReference>
<dbReference type="SUPFAM" id="SSF53850">
    <property type="entry name" value="Periplasmic binding protein-like II"/>
    <property type="match status" value="1"/>
</dbReference>
<proteinExistence type="inferred from homology"/>
<evidence type="ECO:0000256" key="5">
    <source>
        <dbReference type="SAM" id="MobiDB-lite"/>
    </source>
</evidence>
<dbReference type="EMBL" id="VWRN01000015">
    <property type="protein sequence ID" value="KAA6130875.1"/>
    <property type="molecule type" value="Genomic_DNA"/>
</dbReference>
<keyword evidence="4" id="KW-0804">Transcription</keyword>
<evidence type="ECO:0000256" key="3">
    <source>
        <dbReference type="ARBA" id="ARBA00023125"/>
    </source>
</evidence>
<keyword evidence="8" id="KW-1185">Reference proteome</keyword>
<dbReference type="GO" id="GO:0003677">
    <property type="term" value="F:DNA binding"/>
    <property type="evidence" value="ECO:0007669"/>
    <property type="project" value="UniProtKB-KW"/>
</dbReference>
<name>A0A5M8B889_9BURK</name>
<organism evidence="7 8">
    <name type="scientific">Cupriavidus cauae</name>
    <dbReference type="NCBI Taxonomy" id="2608999"/>
    <lineage>
        <taxon>Bacteria</taxon>
        <taxon>Pseudomonadati</taxon>
        <taxon>Pseudomonadota</taxon>
        <taxon>Betaproteobacteria</taxon>
        <taxon>Burkholderiales</taxon>
        <taxon>Burkholderiaceae</taxon>
        <taxon>Cupriavidus</taxon>
    </lineage>
</organism>
<dbReference type="PANTHER" id="PTHR30346:SF17">
    <property type="entry name" value="LYSR FAMILY TRANSCRIPTIONAL REGULATOR"/>
    <property type="match status" value="1"/>
</dbReference>
<dbReference type="PROSITE" id="PS50931">
    <property type="entry name" value="HTH_LYSR"/>
    <property type="match status" value="1"/>
</dbReference>
<keyword evidence="2" id="KW-0805">Transcription regulation</keyword>
<gene>
    <name evidence="7" type="ORF">F1599_03900</name>
</gene>
<dbReference type="GO" id="GO:0003700">
    <property type="term" value="F:DNA-binding transcription factor activity"/>
    <property type="evidence" value="ECO:0007669"/>
    <property type="project" value="InterPro"/>
</dbReference>
<dbReference type="Pfam" id="PF03466">
    <property type="entry name" value="LysR_substrate"/>
    <property type="match status" value="1"/>
</dbReference>
<keyword evidence="3" id="KW-0238">DNA-binding</keyword>
<dbReference type="PRINTS" id="PR00039">
    <property type="entry name" value="HTHLYSR"/>
</dbReference>
<evidence type="ECO:0000313" key="7">
    <source>
        <dbReference type="EMBL" id="KAA6130875.1"/>
    </source>
</evidence>
<accession>A0A5M8B889</accession>
<dbReference type="Gene3D" id="3.40.190.10">
    <property type="entry name" value="Periplasmic binding protein-like II"/>
    <property type="match status" value="2"/>
</dbReference>
<dbReference type="RefSeq" id="WP_150082249.1">
    <property type="nucleotide sequence ID" value="NZ_VWRN01000015.1"/>
</dbReference>